<evidence type="ECO:0000313" key="1">
    <source>
        <dbReference type="EMBL" id="MBB5917660.1"/>
    </source>
</evidence>
<proteinExistence type="predicted"/>
<keyword evidence="2" id="KW-1185">Reference proteome</keyword>
<dbReference type="RefSeq" id="WP_040747947.1">
    <property type="nucleotide sequence ID" value="NZ_JACHIT010000002.1"/>
</dbReference>
<gene>
    <name evidence="1" type="ORF">BJY24_006572</name>
</gene>
<sequence>MRRSAAEACFFDLFAAVDGSQVVGAVANAVGVRDTGLGIRDGVQRIWKSASTATGHCAAQPVSARR</sequence>
<accession>A0A7W9PK75</accession>
<dbReference type="EMBL" id="JACHIT010000002">
    <property type="protein sequence ID" value="MBB5917660.1"/>
    <property type="molecule type" value="Genomic_DNA"/>
</dbReference>
<dbReference type="AlphaFoldDB" id="A0A7W9PK75"/>
<name>A0A7W9PK75_9NOCA</name>
<reference evidence="1 2" key="1">
    <citation type="submission" date="2020-08" db="EMBL/GenBank/DDBJ databases">
        <title>Sequencing the genomes of 1000 actinobacteria strains.</title>
        <authorList>
            <person name="Klenk H.-P."/>
        </authorList>
    </citation>
    <scope>NUCLEOTIDE SEQUENCE [LARGE SCALE GENOMIC DNA]</scope>
    <source>
        <strain evidence="1 2">DSM 43582</strain>
    </source>
</reference>
<dbReference type="Proteomes" id="UP000540412">
    <property type="component" value="Unassembled WGS sequence"/>
</dbReference>
<organism evidence="1 2">
    <name type="scientific">Nocardia transvalensis</name>
    <dbReference type="NCBI Taxonomy" id="37333"/>
    <lineage>
        <taxon>Bacteria</taxon>
        <taxon>Bacillati</taxon>
        <taxon>Actinomycetota</taxon>
        <taxon>Actinomycetes</taxon>
        <taxon>Mycobacteriales</taxon>
        <taxon>Nocardiaceae</taxon>
        <taxon>Nocardia</taxon>
    </lineage>
</organism>
<comment type="caution">
    <text evidence="1">The sequence shown here is derived from an EMBL/GenBank/DDBJ whole genome shotgun (WGS) entry which is preliminary data.</text>
</comment>
<protein>
    <submittedName>
        <fullName evidence="1">Uncharacterized protein</fullName>
    </submittedName>
</protein>
<evidence type="ECO:0000313" key="2">
    <source>
        <dbReference type="Proteomes" id="UP000540412"/>
    </source>
</evidence>